<feature type="domain" description="BTB" evidence="1">
    <location>
        <begin position="28"/>
        <end position="99"/>
    </location>
</feature>
<organism evidence="2 3">
    <name type="scientific">Penicillium angulare</name>
    <dbReference type="NCBI Taxonomy" id="116970"/>
    <lineage>
        <taxon>Eukaryota</taxon>
        <taxon>Fungi</taxon>
        <taxon>Dikarya</taxon>
        <taxon>Ascomycota</taxon>
        <taxon>Pezizomycotina</taxon>
        <taxon>Eurotiomycetes</taxon>
        <taxon>Eurotiomycetidae</taxon>
        <taxon>Eurotiales</taxon>
        <taxon>Aspergillaceae</taxon>
        <taxon>Penicillium</taxon>
    </lineage>
</organism>
<sequence>MACASEDGAQHFATKSISILPLYYGPLVKIRIKPSNDEYAISKDLLCTNSPVFSAMFKGPFKESQQMIAELEEMEYVVSVRSVQALIQWLYCRTVKFSINDPGERITAALELVRLADKYIIVGIEAQMAQYIREIIVANPHPIATLYGSRRDTNTYWIAHEHIISASYLRRGHPVRQILATACVSGYLHHKFFKEAEEYPSFAADLLLEVKSTLGRPNSKPAGTFEDPITGRIFELRK</sequence>
<dbReference type="OrthoDB" id="194443at2759"/>
<dbReference type="SUPFAM" id="SSF54695">
    <property type="entry name" value="POZ domain"/>
    <property type="match status" value="1"/>
</dbReference>
<dbReference type="AlphaFoldDB" id="A0A9W9FYT8"/>
<evidence type="ECO:0000259" key="1">
    <source>
        <dbReference type="PROSITE" id="PS50097"/>
    </source>
</evidence>
<proteinExistence type="predicted"/>
<dbReference type="Gene3D" id="3.30.710.10">
    <property type="entry name" value="Potassium Channel Kv1.1, Chain A"/>
    <property type="match status" value="1"/>
</dbReference>
<dbReference type="SMART" id="SM00225">
    <property type="entry name" value="BTB"/>
    <property type="match status" value="1"/>
</dbReference>
<name>A0A9W9FYT8_9EURO</name>
<dbReference type="EMBL" id="JAPQKH010000003">
    <property type="protein sequence ID" value="KAJ5108919.1"/>
    <property type="molecule type" value="Genomic_DNA"/>
</dbReference>
<evidence type="ECO:0000313" key="3">
    <source>
        <dbReference type="Proteomes" id="UP001149165"/>
    </source>
</evidence>
<dbReference type="Proteomes" id="UP001149165">
    <property type="component" value="Unassembled WGS sequence"/>
</dbReference>
<protein>
    <recommendedName>
        <fullName evidence="1">BTB domain-containing protein</fullName>
    </recommendedName>
</protein>
<gene>
    <name evidence="2" type="ORF">N7456_005594</name>
</gene>
<dbReference type="Pfam" id="PF00651">
    <property type="entry name" value="BTB"/>
    <property type="match status" value="1"/>
</dbReference>
<comment type="caution">
    <text evidence="2">The sequence shown here is derived from an EMBL/GenBank/DDBJ whole genome shotgun (WGS) entry which is preliminary data.</text>
</comment>
<accession>A0A9W9FYT8</accession>
<dbReference type="PROSITE" id="PS50097">
    <property type="entry name" value="BTB"/>
    <property type="match status" value="1"/>
</dbReference>
<dbReference type="InterPro" id="IPR000210">
    <property type="entry name" value="BTB/POZ_dom"/>
</dbReference>
<dbReference type="PANTHER" id="PTHR47843">
    <property type="entry name" value="BTB DOMAIN-CONTAINING PROTEIN-RELATED"/>
    <property type="match status" value="1"/>
</dbReference>
<dbReference type="InterPro" id="IPR011333">
    <property type="entry name" value="SKP1/BTB/POZ_sf"/>
</dbReference>
<evidence type="ECO:0000313" key="2">
    <source>
        <dbReference type="EMBL" id="KAJ5108919.1"/>
    </source>
</evidence>
<dbReference type="CDD" id="cd18186">
    <property type="entry name" value="BTB_POZ_ZBTB_KLHL-like"/>
    <property type="match status" value="1"/>
</dbReference>
<keyword evidence="3" id="KW-1185">Reference proteome</keyword>
<dbReference type="PANTHER" id="PTHR47843:SF2">
    <property type="entry name" value="BTB DOMAIN-CONTAINING PROTEIN"/>
    <property type="match status" value="1"/>
</dbReference>
<reference evidence="2" key="2">
    <citation type="journal article" date="2023" name="IMA Fungus">
        <title>Comparative genomic study of the Penicillium genus elucidates a diverse pangenome and 15 lateral gene transfer events.</title>
        <authorList>
            <person name="Petersen C."/>
            <person name="Sorensen T."/>
            <person name="Nielsen M.R."/>
            <person name="Sondergaard T.E."/>
            <person name="Sorensen J.L."/>
            <person name="Fitzpatrick D.A."/>
            <person name="Frisvad J.C."/>
            <person name="Nielsen K.L."/>
        </authorList>
    </citation>
    <scope>NUCLEOTIDE SEQUENCE</scope>
    <source>
        <strain evidence="2">IBT 30069</strain>
    </source>
</reference>
<reference evidence="2" key="1">
    <citation type="submission" date="2022-11" db="EMBL/GenBank/DDBJ databases">
        <authorList>
            <person name="Petersen C."/>
        </authorList>
    </citation>
    <scope>NUCLEOTIDE SEQUENCE</scope>
    <source>
        <strain evidence="2">IBT 30069</strain>
    </source>
</reference>